<feature type="non-terminal residue" evidence="2">
    <location>
        <position position="58"/>
    </location>
</feature>
<gene>
    <name evidence="2" type="ORF">GOODEAATRI_032801</name>
</gene>
<sequence>MQLRKTSPDPAAALPFSQVPHHSPSSKLIFISNVPLNKPDNNESHLESGNWPQRPDCG</sequence>
<comment type="caution">
    <text evidence="2">The sequence shown here is derived from an EMBL/GenBank/DDBJ whole genome shotgun (WGS) entry which is preliminary data.</text>
</comment>
<reference evidence="2 3" key="1">
    <citation type="submission" date="2021-06" db="EMBL/GenBank/DDBJ databases">
        <authorList>
            <person name="Palmer J.M."/>
        </authorList>
    </citation>
    <scope>NUCLEOTIDE SEQUENCE [LARGE SCALE GENOMIC DNA]</scope>
    <source>
        <strain evidence="2 3">GA_2019</strain>
        <tissue evidence="2">Muscle</tissue>
    </source>
</reference>
<protein>
    <submittedName>
        <fullName evidence="2">Uncharacterized protein</fullName>
    </submittedName>
</protein>
<evidence type="ECO:0000313" key="2">
    <source>
        <dbReference type="EMBL" id="MEQ2170192.1"/>
    </source>
</evidence>
<organism evidence="2 3">
    <name type="scientific">Goodea atripinnis</name>
    <dbReference type="NCBI Taxonomy" id="208336"/>
    <lineage>
        <taxon>Eukaryota</taxon>
        <taxon>Metazoa</taxon>
        <taxon>Chordata</taxon>
        <taxon>Craniata</taxon>
        <taxon>Vertebrata</taxon>
        <taxon>Euteleostomi</taxon>
        <taxon>Actinopterygii</taxon>
        <taxon>Neopterygii</taxon>
        <taxon>Teleostei</taxon>
        <taxon>Neoteleostei</taxon>
        <taxon>Acanthomorphata</taxon>
        <taxon>Ovalentaria</taxon>
        <taxon>Atherinomorphae</taxon>
        <taxon>Cyprinodontiformes</taxon>
        <taxon>Goodeidae</taxon>
        <taxon>Goodea</taxon>
    </lineage>
</organism>
<accession>A0ABV0NFK6</accession>
<dbReference type="EMBL" id="JAHRIO010036336">
    <property type="protein sequence ID" value="MEQ2170192.1"/>
    <property type="molecule type" value="Genomic_DNA"/>
</dbReference>
<feature type="region of interest" description="Disordered" evidence="1">
    <location>
        <begin position="1"/>
        <end position="58"/>
    </location>
</feature>
<dbReference type="Proteomes" id="UP001476798">
    <property type="component" value="Unassembled WGS sequence"/>
</dbReference>
<proteinExistence type="predicted"/>
<name>A0ABV0NFK6_9TELE</name>
<evidence type="ECO:0000313" key="3">
    <source>
        <dbReference type="Proteomes" id="UP001476798"/>
    </source>
</evidence>
<keyword evidence="3" id="KW-1185">Reference proteome</keyword>
<evidence type="ECO:0000256" key="1">
    <source>
        <dbReference type="SAM" id="MobiDB-lite"/>
    </source>
</evidence>